<keyword evidence="5" id="KW-0472">Membrane</keyword>
<evidence type="ECO:0000259" key="6">
    <source>
        <dbReference type="PROSITE" id="PS50089"/>
    </source>
</evidence>
<dbReference type="Gramene" id="TraesCAD_scaffold_062054_01G000100.1">
    <property type="protein sequence ID" value="TraesCAD_scaffold_062054_01G000100.1"/>
    <property type="gene ID" value="TraesCAD_scaffold_062054_01G000100"/>
</dbReference>
<dbReference type="Proteomes" id="UP000019116">
    <property type="component" value="Chromosome 5D"/>
</dbReference>
<feature type="transmembrane region" description="Helical" evidence="5">
    <location>
        <begin position="12"/>
        <end position="38"/>
    </location>
</feature>
<dbReference type="Gramene" id="TraesWEE_scaffold_005078_01G000100.1">
    <property type="protein sequence ID" value="TraesWEE_scaffold_005078_01G000100.1"/>
    <property type="gene ID" value="TraesWEE_scaffold_005078_01G000100"/>
</dbReference>
<reference evidence="7" key="2">
    <citation type="submission" date="2018-10" db="UniProtKB">
        <authorList>
            <consortium name="EnsemblPlants"/>
        </authorList>
    </citation>
    <scope>IDENTIFICATION</scope>
</reference>
<keyword evidence="1" id="KW-0479">Metal-binding</keyword>
<feature type="domain" description="RING-type" evidence="6">
    <location>
        <begin position="88"/>
        <end position="131"/>
    </location>
</feature>
<dbReference type="Gramene" id="TraesJAG5D03G03092130.1">
    <property type="protein sequence ID" value="TraesJAG5D03G03092130.1.CDS1"/>
    <property type="gene ID" value="TraesJAG5D03G03092130"/>
</dbReference>
<evidence type="ECO:0000313" key="8">
    <source>
        <dbReference type="Proteomes" id="UP000019116"/>
    </source>
</evidence>
<dbReference type="Gramene" id="TraesCLE_scaffold_002175_01G000100.1">
    <property type="protein sequence ID" value="TraesCLE_scaffold_002175_01G000100.1"/>
    <property type="gene ID" value="TraesCLE_scaffold_002175_01G000100"/>
</dbReference>
<keyword evidence="8" id="KW-1185">Reference proteome</keyword>
<dbReference type="Gene3D" id="3.30.40.10">
    <property type="entry name" value="Zinc/RING finger domain, C3HC4 (zinc finger)"/>
    <property type="match status" value="1"/>
</dbReference>
<dbReference type="PROSITE" id="PS50089">
    <property type="entry name" value="ZF_RING_2"/>
    <property type="match status" value="1"/>
</dbReference>
<keyword evidence="2 4" id="KW-0863">Zinc-finger</keyword>
<dbReference type="InterPro" id="IPR013083">
    <property type="entry name" value="Znf_RING/FYVE/PHD"/>
</dbReference>
<evidence type="ECO:0000256" key="5">
    <source>
        <dbReference type="SAM" id="Phobius"/>
    </source>
</evidence>
<sequence length="150" mass="16463">MDYDDMLDWIIWVLLLIFAVIAALSAAVALAVAIAEVVRHVRQHCKWLSIERLLESIPDVAYKQMPDRDGGSPSEEEGKELRRSQSSCVICLAQYEGGERCSVLPGCGHVFHRGCVATWLHTTHNTCPLCRATIAAGAAARKDNAAEDMV</sequence>
<accession>A0A3B6MP70</accession>
<dbReference type="InterPro" id="IPR052788">
    <property type="entry name" value="RING-type_E3_ligase_ATL"/>
</dbReference>
<keyword evidence="5" id="KW-0812">Transmembrane</keyword>
<keyword evidence="3" id="KW-0862">Zinc</keyword>
<dbReference type="OrthoDB" id="644023at2759"/>
<dbReference type="SMART" id="SM01197">
    <property type="entry name" value="FANCL_C"/>
    <property type="match status" value="1"/>
</dbReference>
<dbReference type="SMART" id="SM00744">
    <property type="entry name" value="RINGv"/>
    <property type="match status" value="1"/>
</dbReference>
<dbReference type="GeneID" id="123124582"/>
<evidence type="ECO:0000313" key="7">
    <source>
        <dbReference type="EnsemblPlants" id="TraesCS5D02G144900.1.cds1"/>
    </source>
</evidence>
<dbReference type="Gramene" id="TraesRN5D0100378500.1">
    <property type="protein sequence ID" value="TraesRN5D0100378500.1"/>
    <property type="gene ID" value="TraesRN5D0100378500"/>
</dbReference>
<reference evidence="7" key="1">
    <citation type="submission" date="2018-08" db="EMBL/GenBank/DDBJ databases">
        <authorList>
            <person name="Rossello M."/>
        </authorList>
    </citation>
    <scope>NUCLEOTIDE SEQUENCE [LARGE SCALE GENOMIC DNA]</scope>
    <source>
        <strain evidence="7">cv. Chinese Spring</strain>
    </source>
</reference>
<gene>
    <name evidence="7" type="primary">LOC123124582</name>
</gene>
<evidence type="ECO:0000256" key="3">
    <source>
        <dbReference type="ARBA" id="ARBA00022833"/>
    </source>
</evidence>
<dbReference type="Gramene" id="TraesROB_scaffold_002900_01G000100.1">
    <property type="protein sequence ID" value="TraesROB_scaffold_002900_01G000100.1"/>
    <property type="gene ID" value="TraesROB_scaffold_002900_01G000100"/>
</dbReference>
<dbReference type="Gramene" id="TraesPARA_EIv1.0_1799550.1">
    <property type="protein sequence ID" value="TraesPARA_EIv1.0_1799550.1.CDS1"/>
    <property type="gene ID" value="TraesPARA_EIv1.0_1799550"/>
</dbReference>
<dbReference type="EnsemblPlants" id="TraesCS5D02G144900.1">
    <property type="protein sequence ID" value="TraesCS5D02G144900.1.cds1"/>
    <property type="gene ID" value="TraesCS5D02G144900"/>
</dbReference>
<dbReference type="Pfam" id="PF13639">
    <property type="entry name" value="zf-RING_2"/>
    <property type="match status" value="1"/>
</dbReference>
<dbReference type="InterPro" id="IPR011016">
    <property type="entry name" value="Znf_RING-CH"/>
</dbReference>
<dbReference type="Gramene" id="TraesMAC5D03G03092900.1">
    <property type="protein sequence ID" value="TraesMAC5D03G03092900.1.CDS1"/>
    <property type="gene ID" value="TraesMAC5D03G03092900"/>
</dbReference>
<keyword evidence="5" id="KW-1133">Transmembrane helix</keyword>
<dbReference type="Gramene" id="TraesLDM5D03G03098550.1">
    <property type="protein sequence ID" value="TraesLDM5D03G03098550.1.CDS1"/>
    <property type="gene ID" value="TraesLDM5D03G03098550"/>
</dbReference>
<dbReference type="GO" id="GO:0061630">
    <property type="term" value="F:ubiquitin protein ligase activity"/>
    <property type="evidence" value="ECO:0000318"/>
    <property type="project" value="GO_Central"/>
</dbReference>
<dbReference type="Gramene" id="TraesLAC5D03G03049810.1">
    <property type="protein sequence ID" value="TraesLAC5D03G03049810.1.CDS1"/>
    <property type="gene ID" value="TraesLAC5D03G03049810"/>
</dbReference>
<dbReference type="PANTHER" id="PTHR45798">
    <property type="entry name" value="RING-H2 FINGER PROTEIN ATL61-RELATED-RELATED"/>
    <property type="match status" value="1"/>
</dbReference>
<dbReference type="PANTHER" id="PTHR45798:SF92">
    <property type="entry name" value="RING-TYPE DOMAIN-CONTAINING PROTEIN"/>
    <property type="match status" value="1"/>
</dbReference>
<dbReference type="Gramene" id="TraesSYM5D03G03033810.1">
    <property type="protein sequence ID" value="TraesSYM5D03G03033810.1.CDS1"/>
    <property type="gene ID" value="TraesSYM5D03G03033810"/>
</dbReference>
<evidence type="ECO:0000256" key="2">
    <source>
        <dbReference type="ARBA" id="ARBA00022771"/>
    </source>
</evidence>
<dbReference type="Gramene" id="TraesCS5D02G144900.1">
    <property type="protein sequence ID" value="TraesCS5D02G144900.1.cds1"/>
    <property type="gene ID" value="TraesCS5D02G144900"/>
</dbReference>
<name>A0A3B6MP70_WHEAT</name>
<dbReference type="Gramene" id="TraesJUL5D03G03119150.1">
    <property type="protein sequence ID" value="TraesJUL5D03G03119150.1.CDS1"/>
    <property type="gene ID" value="TraesJUL5D03G03119150"/>
</dbReference>
<dbReference type="SUPFAM" id="SSF57850">
    <property type="entry name" value="RING/U-box"/>
    <property type="match status" value="1"/>
</dbReference>
<dbReference type="OMA" id="ANNKYDM"/>
<dbReference type="SMR" id="A0A3B6MP70"/>
<evidence type="ECO:0000256" key="1">
    <source>
        <dbReference type="ARBA" id="ARBA00022723"/>
    </source>
</evidence>
<dbReference type="RefSeq" id="XP_044401101.1">
    <property type="nucleotide sequence ID" value="XM_044545166.1"/>
</dbReference>
<dbReference type="Gramene" id="TraesNOR5D03G03123740.1">
    <property type="protein sequence ID" value="TraesNOR5D03G03123740.1.CDS1"/>
    <property type="gene ID" value="TraesNOR5D03G03123740"/>
</dbReference>
<dbReference type="Gramene" id="TraesSTA5D03G03084890.1">
    <property type="protein sequence ID" value="TraesSTA5D03G03084890.1.CDS1"/>
    <property type="gene ID" value="TraesSTA5D03G03084890"/>
</dbReference>
<proteinExistence type="predicted"/>
<dbReference type="AlphaFoldDB" id="A0A3B6MP70"/>
<protein>
    <recommendedName>
        <fullName evidence="6">RING-type domain-containing protein</fullName>
    </recommendedName>
</protein>
<dbReference type="SMART" id="SM00184">
    <property type="entry name" value="RING"/>
    <property type="match status" value="1"/>
</dbReference>
<dbReference type="STRING" id="4565.A0A3B6MP70"/>
<dbReference type="Gramene" id="TraesARI5D03G03047550.1">
    <property type="protein sequence ID" value="TraesARI5D03G03047550.1.CDS1"/>
    <property type="gene ID" value="TraesARI5D03G03047550"/>
</dbReference>
<dbReference type="InterPro" id="IPR001841">
    <property type="entry name" value="Znf_RING"/>
</dbReference>
<evidence type="ECO:0000256" key="4">
    <source>
        <dbReference type="PROSITE-ProRule" id="PRU00175"/>
    </source>
</evidence>
<dbReference type="Gramene" id="TraesCS5D03G0362100.1">
    <property type="protein sequence ID" value="TraesCS5D03G0362100.1.CDS1"/>
    <property type="gene ID" value="TraesCS5D03G0362100"/>
</dbReference>
<dbReference type="GO" id="GO:0008270">
    <property type="term" value="F:zinc ion binding"/>
    <property type="evidence" value="ECO:0007669"/>
    <property type="project" value="UniProtKB-KW"/>
</dbReference>
<organism evidence="7">
    <name type="scientific">Triticum aestivum</name>
    <name type="common">Wheat</name>
    <dbReference type="NCBI Taxonomy" id="4565"/>
    <lineage>
        <taxon>Eukaryota</taxon>
        <taxon>Viridiplantae</taxon>
        <taxon>Streptophyta</taxon>
        <taxon>Embryophyta</taxon>
        <taxon>Tracheophyta</taxon>
        <taxon>Spermatophyta</taxon>
        <taxon>Magnoliopsida</taxon>
        <taxon>Liliopsida</taxon>
        <taxon>Poales</taxon>
        <taxon>Poaceae</taxon>
        <taxon>BOP clade</taxon>
        <taxon>Pooideae</taxon>
        <taxon>Triticodae</taxon>
        <taxon>Triticeae</taxon>
        <taxon>Triticinae</taxon>
        <taxon>Triticum</taxon>
    </lineage>
</organism>